<dbReference type="Proteomes" id="UP000290289">
    <property type="component" value="Chromosome 11"/>
</dbReference>
<protein>
    <recommendedName>
        <fullName evidence="6">Pre-rRNA-processing protein TSR2 homolog</fullName>
    </recommendedName>
</protein>
<dbReference type="AlphaFoldDB" id="A0A498IUT8"/>
<dbReference type="PANTHER" id="PTHR21250">
    <property type="entry name" value="PRE-RRNA-PROCESSING PROTEIN TSR2 HOMOLOG"/>
    <property type="match status" value="1"/>
</dbReference>
<feature type="compositionally biased region" description="Acidic residues" evidence="3">
    <location>
        <begin position="117"/>
        <end position="126"/>
    </location>
</feature>
<gene>
    <name evidence="4" type="ORF">DVH24_041901</name>
</gene>
<name>A0A498IUT8_MALDO</name>
<evidence type="ECO:0000256" key="3">
    <source>
        <dbReference type="SAM" id="MobiDB-lite"/>
    </source>
</evidence>
<dbReference type="EMBL" id="RDQH01000337">
    <property type="protein sequence ID" value="RXH85133.1"/>
    <property type="molecule type" value="Genomic_DNA"/>
</dbReference>
<accession>A0A498IUT8</accession>
<proteinExistence type="inferred from homology"/>
<dbReference type="InterPro" id="IPR019398">
    <property type="entry name" value="Pre-rRNA_process_TSR2"/>
</dbReference>
<keyword evidence="5" id="KW-1185">Reference proteome</keyword>
<organism evidence="4 5">
    <name type="scientific">Malus domestica</name>
    <name type="common">Apple</name>
    <name type="synonym">Pyrus malus</name>
    <dbReference type="NCBI Taxonomy" id="3750"/>
    <lineage>
        <taxon>Eukaryota</taxon>
        <taxon>Viridiplantae</taxon>
        <taxon>Streptophyta</taxon>
        <taxon>Embryophyta</taxon>
        <taxon>Tracheophyta</taxon>
        <taxon>Spermatophyta</taxon>
        <taxon>Magnoliopsida</taxon>
        <taxon>eudicotyledons</taxon>
        <taxon>Gunneridae</taxon>
        <taxon>Pentapetalae</taxon>
        <taxon>rosids</taxon>
        <taxon>fabids</taxon>
        <taxon>Rosales</taxon>
        <taxon>Rosaceae</taxon>
        <taxon>Amygdaloideae</taxon>
        <taxon>Maleae</taxon>
        <taxon>Malus</taxon>
    </lineage>
</organism>
<feature type="region of interest" description="Disordered" evidence="3">
    <location>
        <begin position="110"/>
        <end position="175"/>
    </location>
</feature>
<dbReference type="GO" id="GO:0006364">
    <property type="term" value="P:rRNA processing"/>
    <property type="evidence" value="ECO:0007669"/>
    <property type="project" value="UniProtKB-KW"/>
</dbReference>
<evidence type="ECO:0000313" key="5">
    <source>
        <dbReference type="Proteomes" id="UP000290289"/>
    </source>
</evidence>
<evidence type="ECO:0000256" key="2">
    <source>
        <dbReference type="ARBA" id="ARBA00022552"/>
    </source>
</evidence>
<comment type="caution">
    <text evidence="4">The sequence shown here is derived from an EMBL/GenBank/DDBJ whole genome shotgun (WGS) entry which is preliminary data.</text>
</comment>
<comment type="similarity">
    <text evidence="1">Belongs to the TSR2 family.</text>
</comment>
<sequence length="175" mass="19868">MEPERKLSEEAGPVLQEGVGLVLSRWSALQLAVEKELGLGFNREFTEPLHIDDLEDTLNEAMLSLNTMTEDGSIEEVAEKLMIMYEECLDCNFNSIESLREANQRKVALPHVREVANDDDDDEDNDDRDHSMGNDDSSNMIVDIPEAHSNLNPVHAYQAMNQSPRRRPKQKMDGR</sequence>
<evidence type="ECO:0000313" key="4">
    <source>
        <dbReference type="EMBL" id="RXH85133.1"/>
    </source>
</evidence>
<dbReference type="STRING" id="3750.A0A498IUT8"/>
<evidence type="ECO:0008006" key="6">
    <source>
        <dbReference type="Google" id="ProtNLM"/>
    </source>
</evidence>
<reference evidence="4 5" key="1">
    <citation type="submission" date="2018-10" db="EMBL/GenBank/DDBJ databases">
        <title>A high-quality apple genome assembly.</title>
        <authorList>
            <person name="Hu J."/>
        </authorList>
    </citation>
    <scope>NUCLEOTIDE SEQUENCE [LARGE SCALE GENOMIC DNA]</scope>
    <source>
        <strain evidence="5">cv. HFTH1</strain>
        <tissue evidence="4">Young leaf</tissue>
    </source>
</reference>
<evidence type="ECO:0000256" key="1">
    <source>
        <dbReference type="ARBA" id="ARBA00006524"/>
    </source>
</evidence>
<keyword evidence="2" id="KW-0698">rRNA processing</keyword>